<organism evidence="2 3">
    <name type="scientific">Salipaludibacillus neizhouensis</name>
    <dbReference type="NCBI Taxonomy" id="885475"/>
    <lineage>
        <taxon>Bacteria</taxon>
        <taxon>Bacillati</taxon>
        <taxon>Bacillota</taxon>
        <taxon>Bacilli</taxon>
        <taxon>Bacillales</taxon>
        <taxon>Bacillaceae</taxon>
    </lineage>
</organism>
<dbReference type="Pfam" id="PF13039">
    <property type="entry name" value="DUF3900"/>
    <property type="match status" value="1"/>
</dbReference>
<dbReference type="Proteomes" id="UP000281498">
    <property type="component" value="Unassembled WGS sequence"/>
</dbReference>
<sequence>MDFTIQYLSFFVLQGEGQGDQGNKSFKHYQTLDEETYLDHPLKDFLDGELMKITKRKSERNPKSEQVPTKIGHFVVEPGYELDTNPNYNLFQRLRLANVLDEFKDHSEKLVRSYLETSSIRAGAMLVIRAKLDKFMDDPFIFILKCDFEPKVASITNEQTLIQHVEMAITAKNMKSIQYPYMPEEGMLEEWELKIHQSSHARYFEDFLKYVEYNRSMVEIIRDKVVETAQQYIAETYEENSEERAQEEESIEAWSNTPERQLQEKWTTEQVVEASYPIIDHQPEVELKLKLDHMEVKALLSDFSDNLHIAKVNGKYVILIEGEAFSFDKSASPVEFLQPDSLENVLKRIGK</sequence>
<dbReference type="EMBL" id="PDOE01000001">
    <property type="protein sequence ID" value="RKL68822.1"/>
    <property type="molecule type" value="Genomic_DNA"/>
</dbReference>
<proteinExistence type="predicted"/>
<evidence type="ECO:0000259" key="1">
    <source>
        <dbReference type="Pfam" id="PF13037"/>
    </source>
</evidence>
<dbReference type="InterPro" id="IPR025012">
    <property type="entry name" value="DUF3898"/>
</dbReference>
<evidence type="ECO:0000313" key="3">
    <source>
        <dbReference type="Proteomes" id="UP000281498"/>
    </source>
</evidence>
<evidence type="ECO:0000313" key="2">
    <source>
        <dbReference type="EMBL" id="RKL68822.1"/>
    </source>
</evidence>
<dbReference type="Pfam" id="PF13037">
    <property type="entry name" value="DUF3898"/>
    <property type="match status" value="1"/>
</dbReference>
<gene>
    <name evidence="2" type="ORF">CR203_01915</name>
</gene>
<comment type="caution">
    <text evidence="2">The sequence shown here is derived from an EMBL/GenBank/DDBJ whole genome shotgun (WGS) entry which is preliminary data.</text>
</comment>
<protein>
    <recommendedName>
        <fullName evidence="1">DUF3898 domain-containing protein</fullName>
    </recommendedName>
</protein>
<reference evidence="2 3" key="1">
    <citation type="submission" date="2017-10" db="EMBL/GenBank/DDBJ databases">
        <title>Bacillus sp. nov., a halophilic bacterium isolated from a Keqin Lake.</title>
        <authorList>
            <person name="Wang H."/>
        </authorList>
    </citation>
    <scope>NUCLEOTIDE SEQUENCE [LARGE SCALE GENOMIC DNA]</scope>
    <source>
        <strain evidence="2 3">KCTC 13187</strain>
    </source>
</reference>
<dbReference type="OrthoDB" id="2974172at2"/>
<dbReference type="RefSeq" id="WP_110936538.1">
    <property type="nucleotide sequence ID" value="NZ_KZ614146.1"/>
</dbReference>
<dbReference type="AlphaFoldDB" id="A0A3A9KE44"/>
<dbReference type="InterPro" id="IPR025006">
    <property type="entry name" value="DUF3900"/>
</dbReference>
<feature type="domain" description="DUF3898" evidence="1">
    <location>
        <begin position="262"/>
        <end position="349"/>
    </location>
</feature>
<accession>A0A3A9KE44</accession>
<name>A0A3A9KE44_9BACI</name>
<keyword evidence="3" id="KW-1185">Reference proteome</keyword>